<comment type="caution">
    <text evidence="4">The sequence shown here is derived from an EMBL/GenBank/DDBJ whole genome shotgun (WGS) entry which is preliminary data.</text>
</comment>
<sequence>MRSLKAHRQISTGIMFLLIASLSFSGWCQQIVKPWRSSTEIVKAGDTFEIWFNANSGQNVNDIELIGPYNKVIPTFTVLNQTWIYDQWSESTCNQKITVTVPVNAPADRYGLVLKTSQGDVTSLASVKIIKEYKKKFYVLHISDVHRWQTRNPEGNFSIPEISAVIDVANIIDPEMVIETGDNHYPNNSGVSDDSPKSTKNRIIDYMNGTSEYKGMNDFHAAVYTIPGNHDTPNKSYYLESGYDANNLSGPWIKTITKDYWNKNYGIQTHNFKYGNTRFMGINNSWCPDGGSGHAPNNTPNYLWQINDAISWLDDSNVGAGKLRVSFYHVPQEGVPQFYNRLKDHNSDYTSRLVLAGHIHRTSTNPYTYGEAKIFTVETARDGQKLSPFNLYQIDDETGTWTPVGNSRAAHEAIESKRDYDAQKIKMNYSKLNNGGSNNNSVSIINKFTFNIEDARVRFVMPKGDDYVVNIGSITQQFDGDDYRIVDVKVDLYANSISIVNIFPVSGTYNAATFLSQSVPDLLQGETAAVSVTVKNTGTTTWTSGDYFLGSQNPQDNNNWGITQVPLGNGEIILPNEEKTFSFNVNVPDEDGTFYFQWQMLQKNLEWFGTRSDSKAYVFGDASEFLDDCDSKIDWNPGLLSLTTTNKVQGTGALEFVGSDTDEYKKVFFPAYDAHGTKAGTVLQFWYYVSDPSQLLSSNQVEISSSGGPDVNEYNWSLSNSLSLGWNFIELNTKDAGKIGNPDLSAINWFRLYRVKSGSVTTRIDAIQLIGENGLSIDEFDNRKSFNIYPNPADTELFVDFTLSKSLTASLSLINILGQTVSQPINEQNLSPGNHKLEISIENLNSGIYFVSVKMDDRVFTKKIVIE</sequence>
<dbReference type="InterPro" id="IPR004843">
    <property type="entry name" value="Calcineurin-like_PHP"/>
</dbReference>
<dbReference type="InterPro" id="IPR026444">
    <property type="entry name" value="Secre_tail"/>
</dbReference>
<dbReference type="Gene3D" id="2.60.40.10">
    <property type="entry name" value="Immunoglobulins"/>
    <property type="match status" value="1"/>
</dbReference>
<reference evidence="4 5" key="1">
    <citation type="submission" date="2016-11" db="EMBL/GenBank/DDBJ databases">
        <title>Trade-off between light-utilization and light-protection in marine flavobacteria.</title>
        <authorList>
            <person name="Kumagai Y."/>
        </authorList>
    </citation>
    <scope>NUCLEOTIDE SEQUENCE [LARGE SCALE GENOMIC DNA]</scope>
    <source>
        <strain evidence="4 5">ATCC 700397</strain>
    </source>
</reference>
<keyword evidence="5" id="KW-1185">Reference proteome</keyword>
<dbReference type="GO" id="GO:0016787">
    <property type="term" value="F:hydrolase activity"/>
    <property type="evidence" value="ECO:0007669"/>
    <property type="project" value="InterPro"/>
</dbReference>
<evidence type="ECO:0000259" key="3">
    <source>
        <dbReference type="Pfam" id="PF18962"/>
    </source>
</evidence>
<gene>
    <name evidence="4" type="ORF">BST83_11365</name>
</gene>
<evidence type="ECO:0000313" key="4">
    <source>
        <dbReference type="EMBL" id="PQB07688.1"/>
    </source>
</evidence>
<feature type="domain" description="Calcineurin-like phosphoesterase" evidence="2">
    <location>
        <begin position="139"/>
        <end position="361"/>
    </location>
</feature>
<accession>A0A2S7KYY4</accession>
<dbReference type="Gene3D" id="3.60.21.10">
    <property type="match status" value="1"/>
</dbReference>
<dbReference type="InterPro" id="IPR013783">
    <property type="entry name" value="Ig-like_fold"/>
</dbReference>
<dbReference type="EMBL" id="MQUA01000013">
    <property type="protein sequence ID" value="PQB07688.1"/>
    <property type="molecule type" value="Genomic_DNA"/>
</dbReference>
<feature type="domain" description="Secretion system C-terminal sorting" evidence="3">
    <location>
        <begin position="788"/>
        <end position="866"/>
    </location>
</feature>
<protein>
    <recommendedName>
        <fullName evidence="6">Calcineurin-like phosphoesterase domain-containing protein</fullName>
    </recommendedName>
</protein>
<keyword evidence="1" id="KW-0732">Signal</keyword>
<organism evidence="4 5">
    <name type="scientific">Polaribacter filamentus</name>
    <dbReference type="NCBI Taxonomy" id="53483"/>
    <lineage>
        <taxon>Bacteria</taxon>
        <taxon>Pseudomonadati</taxon>
        <taxon>Bacteroidota</taxon>
        <taxon>Flavobacteriia</taxon>
        <taxon>Flavobacteriales</taxon>
        <taxon>Flavobacteriaceae</taxon>
    </lineage>
</organism>
<dbReference type="NCBIfam" id="TIGR04183">
    <property type="entry name" value="Por_Secre_tail"/>
    <property type="match status" value="1"/>
</dbReference>
<dbReference type="SUPFAM" id="SSF56300">
    <property type="entry name" value="Metallo-dependent phosphatases"/>
    <property type="match status" value="1"/>
</dbReference>
<dbReference type="RefSeq" id="WP_104809899.1">
    <property type="nucleotide sequence ID" value="NZ_MQUA01000013.1"/>
</dbReference>
<evidence type="ECO:0008006" key="6">
    <source>
        <dbReference type="Google" id="ProtNLM"/>
    </source>
</evidence>
<dbReference type="InterPro" id="IPR029052">
    <property type="entry name" value="Metallo-depent_PP-like"/>
</dbReference>
<dbReference type="Proteomes" id="UP000239522">
    <property type="component" value="Unassembled WGS sequence"/>
</dbReference>
<proteinExistence type="predicted"/>
<evidence type="ECO:0000313" key="5">
    <source>
        <dbReference type="Proteomes" id="UP000239522"/>
    </source>
</evidence>
<evidence type="ECO:0000259" key="2">
    <source>
        <dbReference type="Pfam" id="PF00149"/>
    </source>
</evidence>
<dbReference type="Pfam" id="PF18962">
    <property type="entry name" value="Por_Secre_tail"/>
    <property type="match status" value="1"/>
</dbReference>
<evidence type="ECO:0000256" key="1">
    <source>
        <dbReference type="ARBA" id="ARBA00022729"/>
    </source>
</evidence>
<dbReference type="Pfam" id="PF00149">
    <property type="entry name" value="Metallophos"/>
    <property type="match status" value="1"/>
</dbReference>
<dbReference type="OrthoDB" id="9770043at2"/>
<dbReference type="AlphaFoldDB" id="A0A2S7KYY4"/>
<name>A0A2S7KYY4_9FLAO</name>